<accession>A0ABU6Y7V7</accession>
<reference evidence="2 3" key="1">
    <citation type="journal article" date="2023" name="Plants (Basel)">
        <title>Bridging the Gap: Combining Genomics and Transcriptomics Approaches to Understand Stylosanthes scabra, an Orphan Legume from the Brazilian Caatinga.</title>
        <authorList>
            <person name="Ferreira-Neto J.R.C."/>
            <person name="da Silva M.D."/>
            <person name="Binneck E."/>
            <person name="de Melo N.F."/>
            <person name="da Silva R.H."/>
            <person name="de Melo A.L.T.M."/>
            <person name="Pandolfi V."/>
            <person name="Bustamante F.O."/>
            <person name="Brasileiro-Vidal A.C."/>
            <person name="Benko-Iseppon A.M."/>
        </authorList>
    </citation>
    <scope>NUCLEOTIDE SEQUENCE [LARGE SCALE GENOMIC DNA]</scope>
    <source>
        <tissue evidence="2">Leaves</tissue>
    </source>
</reference>
<name>A0ABU6Y7V7_9FABA</name>
<gene>
    <name evidence="2" type="ORF">PIB30_021652</name>
</gene>
<dbReference type="SUPFAM" id="SSF55658">
    <property type="entry name" value="L9 N-domain-like"/>
    <property type="match status" value="1"/>
</dbReference>
<dbReference type="Gene3D" id="3.40.970.10">
    <property type="entry name" value="Ribonuclease H1, N-terminal domain"/>
    <property type="match status" value="1"/>
</dbReference>
<comment type="caution">
    <text evidence="2">The sequence shown here is derived from an EMBL/GenBank/DDBJ whole genome shotgun (WGS) entry which is preliminary data.</text>
</comment>
<protein>
    <recommendedName>
        <fullName evidence="1">Ribonuclease H1 N-terminal domain-containing protein</fullName>
    </recommendedName>
</protein>
<evidence type="ECO:0000259" key="1">
    <source>
        <dbReference type="Pfam" id="PF01693"/>
    </source>
</evidence>
<evidence type="ECO:0000313" key="2">
    <source>
        <dbReference type="EMBL" id="MED6205860.1"/>
    </source>
</evidence>
<dbReference type="Pfam" id="PF01693">
    <property type="entry name" value="Cauli_VI"/>
    <property type="match status" value="1"/>
</dbReference>
<evidence type="ECO:0000313" key="3">
    <source>
        <dbReference type="Proteomes" id="UP001341840"/>
    </source>
</evidence>
<dbReference type="Proteomes" id="UP001341840">
    <property type="component" value="Unassembled WGS sequence"/>
</dbReference>
<dbReference type="InterPro" id="IPR009027">
    <property type="entry name" value="Ribosomal_bL9/RNase_H1_N"/>
</dbReference>
<sequence length="256" mass="28932">MESGKYSHYAVRIGKVPGVYTSWEDCEPHVIGYPRAKYKGFHNLSDAIAFVRGRPVTEKKKSPMKSTDLLSPKMAKLGVGSSQMGPTQTGLTGTNLYVNGDDAGDVEFVPETQGGGYLIVEEMELYLLRACMKLQVGSPQLERREFYSEYGQRMFYFKGKLNCEGKGLVLEIDGCACHDEGRAREDAAYNLLDRLLIATGNSIMDFNYRRLCIAKQQIEAMQNLPESNVALRLYEAERERDAYKEQVKIFQKYLAM</sequence>
<organism evidence="2 3">
    <name type="scientific">Stylosanthes scabra</name>
    <dbReference type="NCBI Taxonomy" id="79078"/>
    <lineage>
        <taxon>Eukaryota</taxon>
        <taxon>Viridiplantae</taxon>
        <taxon>Streptophyta</taxon>
        <taxon>Embryophyta</taxon>
        <taxon>Tracheophyta</taxon>
        <taxon>Spermatophyta</taxon>
        <taxon>Magnoliopsida</taxon>
        <taxon>eudicotyledons</taxon>
        <taxon>Gunneridae</taxon>
        <taxon>Pentapetalae</taxon>
        <taxon>rosids</taxon>
        <taxon>fabids</taxon>
        <taxon>Fabales</taxon>
        <taxon>Fabaceae</taxon>
        <taxon>Papilionoideae</taxon>
        <taxon>50 kb inversion clade</taxon>
        <taxon>dalbergioids sensu lato</taxon>
        <taxon>Dalbergieae</taxon>
        <taxon>Pterocarpus clade</taxon>
        <taxon>Stylosanthes</taxon>
    </lineage>
</organism>
<feature type="domain" description="Ribonuclease H1 N-terminal" evidence="1">
    <location>
        <begin position="9"/>
        <end position="50"/>
    </location>
</feature>
<proteinExistence type="predicted"/>
<dbReference type="EMBL" id="JASCZI010241727">
    <property type="protein sequence ID" value="MED6205860.1"/>
    <property type="molecule type" value="Genomic_DNA"/>
</dbReference>
<dbReference type="InterPro" id="IPR037056">
    <property type="entry name" value="RNase_H1_N_sf"/>
</dbReference>
<dbReference type="InterPro" id="IPR011320">
    <property type="entry name" value="RNase_H1_N"/>
</dbReference>
<keyword evidence="3" id="KW-1185">Reference proteome</keyword>